<organism evidence="1">
    <name type="scientific">Hyperionvirus sp</name>
    <dbReference type="NCBI Taxonomy" id="2487770"/>
    <lineage>
        <taxon>Viruses</taxon>
        <taxon>Varidnaviria</taxon>
        <taxon>Bamfordvirae</taxon>
        <taxon>Nucleocytoviricota</taxon>
        <taxon>Megaviricetes</taxon>
        <taxon>Imitervirales</taxon>
        <taxon>Mimiviridae</taxon>
        <taxon>Klosneuvirinae</taxon>
    </lineage>
</organism>
<accession>A0A3G5A6L2</accession>
<proteinExistence type="predicted"/>
<sequence>MIYKFSEVLEILDQFDIGLLFITDELSQKYLFAENFKKLFAEIFIHQFITDEILNNIIYRQSVLHEKKVKKNIPIVIFYYKECIRVPQKTWDDFIRDVRFYDITLVELQDELDSLKLPPFKNRLFSEAYWKFNDENMQWSK</sequence>
<dbReference type="EMBL" id="MK072385">
    <property type="protein sequence ID" value="AYV82887.1"/>
    <property type="molecule type" value="Genomic_DNA"/>
</dbReference>
<reference evidence="1" key="1">
    <citation type="submission" date="2018-10" db="EMBL/GenBank/DDBJ databases">
        <title>Hidden diversity of soil giant viruses.</title>
        <authorList>
            <person name="Schulz F."/>
            <person name="Alteio L."/>
            <person name="Goudeau D."/>
            <person name="Ryan E.M."/>
            <person name="Malmstrom R.R."/>
            <person name="Blanchard J."/>
            <person name="Woyke T."/>
        </authorList>
    </citation>
    <scope>NUCLEOTIDE SEQUENCE</scope>
    <source>
        <strain evidence="1">HYV1</strain>
    </source>
</reference>
<protein>
    <submittedName>
        <fullName evidence="1">Uncharacterized protein</fullName>
    </submittedName>
</protein>
<gene>
    <name evidence="1" type="ORF">Hyperionvirus3_33</name>
</gene>
<name>A0A3G5A6L2_9VIRU</name>
<evidence type="ECO:0000313" key="1">
    <source>
        <dbReference type="EMBL" id="AYV82887.1"/>
    </source>
</evidence>